<dbReference type="AlphaFoldDB" id="A0AB34G934"/>
<accession>A0AB34G934</accession>
<reference evidence="2 3" key="1">
    <citation type="submission" date="2022-11" db="EMBL/GenBank/DDBJ databases">
        <title>Whole genome sequence of Eschrichtius robustus ER-17-0199.</title>
        <authorList>
            <person name="Bruniche-Olsen A."/>
            <person name="Black A.N."/>
            <person name="Fields C.J."/>
            <person name="Walden K."/>
            <person name="Dewoody J.A."/>
        </authorList>
    </citation>
    <scope>NUCLEOTIDE SEQUENCE [LARGE SCALE GENOMIC DNA]</scope>
    <source>
        <strain evidence="2">ER-17-0199</strain>
        <tissue evidence="2">Blubber</tissue>
    </source>
</reference>
<name>A0AB34G934_ESCRO</name>
<proteinExistence type="predicted"/>
<dbReference type="EMBL" id="JAIQCJ010002438">
    <property type="protein sequence ID" value="KAJ8776264.1"/>
    <property type="molecule type" value="Genomic_DNA"/>
</dbReference>
<keyword evidence="3" id="KW-1185">Reference proteome</keyword>
<evidence type="ECO:0000313" key="2">
    <source>
        <dbReference type="EMBL" id="KAJ8776264.1"/>
    </source>
</evidence>
<gene>
    <name evidence="2" type="ORF">J1605_015562</name>
</gene>
<organism evidence="2 3">
    <name type="scientific">Eschrichtius robustus</name>
    <name type="common">California gray whale</name>
    <name type="synonym">Eschrichtius gibbosus</name>
    <dbReference type="NCBI Taxonomy" id="9764"/>
    <lineage>
        <taxon>Eukaryota</taxon>
        <taxon>Metazoa</taxon>
        <taxon>Chordata</taxon>
        <taxon>Craniata</taxon>
        <taxon>Vertebrata</taxon>
        <taxon>Euteleostomi</taxon>
        <taxon>Mammalia</taxon>
        <taxon>Eutheria</taxon>
        <taxon>Laurasiatheria</taxon>
        <taxon>Artiodactyla</taxon>
        <taxon>Whippomorpha</taxon>
        <taxon>Cetacea</taxon>
        <taxon>Mysticeti</taxon>
        <taxon>Eschrichtiidae</taxon>
        <taxon>Eschrichtius</taxon>
    </lineage>
</organism>
<sequence length="81" mass="8728">MSARTPLPTVNERDTENVSSRSLPGSGGARRSPDPRFTFRMGRPGSPERPPAAGCPPGARRDPRPGLSPHPPFQPHFTAFP</sequence>
<evidence type="ECO:0000313" key="3">
    <source>
        <dbReference type="Proteomes" id="UP001159641"/>
    </source>
</evidence>
<protein>
    <submittedName>
        <fullName evidence="2">Uncharacterized protein</fullName>
    </submittedName>
</protein>
<evidence type="ECO:0000256" key="1">
    <source>
        <dbReference type="SAM" id="MobiDB-lite"/>
    </source>
</evidence>
<dbReference type="Proteomes" id="UP001159641">
    <property type="component" value="Unassembled WGS sequence"/>
</dbReference>
<feature type="region of interest" description="Disordered" evidence="1">
    <location>
        <begin position="1"/>
        <end position="81"/>
    </location>
</feature>
<comment type="caution">
    <text evidence="2">The sequence shown here is derived from an EMBL/GenBank/DDBJ whole genome shotgun (WGS) entry which is preliminary data.</text>
</comment>